<dbReference type="SMART" id="SM01294">
    <property type="entry name" value="PKS_PP_betabranch"/>
    <property type="match status" value="1"/>
</dbReference>
<dbReference type="PANTHER" id="PTHR43775">
    <property type="entry name" value="FATTY ACID SYNTHASE"/>
    <property type="match status" value="1"/>
</dbReference>
<comment type="pathway">
    <text evidence="2">Antibiotic biosynthesis.</text>
</comment>
<feature type="domain" description="Ketosynthase family 3 (KS3)" evidence="14">
    <location>
        <begin position="33"/>
        <end position="465"/>
    </location>
</feature>
<dbReference type="Pfam" id="PF02801">
    <property type="entry name" value="Ketoacyl-synt_C"/>
    <property type="match status" value="1"/>
</dbReference>
<dbReference type="GO" id="GO:0004315">
    <property type="term" value="F:3-oxoacyl-[acyl-carrier-protein] synthase activity"/>
    <property type="evidence" value="ECO:0007669"/>
    <property type="project" value="UniProtKB-EC"/>
</dbReference>
<dbReference type="CDD" id="cd00833">
    <property type="entry name" value="PKS"/>
    <property type="match status" value="1"/>
</dbReference>
<evidence type="ECO:0000256" key="11">
    <source>
        <dbReference type="ARBA" id="ARBA00023315"/>
    </source>
</evidence>
<dbReference type="FunFam" id="3.40.50.720:FF:000209">
    <property type="entry name" value="Polyketide synthase Pks12"/>
    <property type="match status" value="1"/>
</dbReference>
<dbReference type="Pfam" id="PF00550">
    <property type="entry name" value="PP-binding"/>
    <property type="match status" value="1"/>
</dbReference>
<dbReference type="InterPro" id="IPR050091">
    <property type="entry name" value="PKS_NRPS_Biosynth_Enz"/>
</dbReference>
<dbReference type="Pfam" id="PF13602">
    <property type="entry name" value="ADH_zinc_N_2"/>
    <property type="match status" value="1"/>
</dbReference>
<accession>A0A498Q1W2</accession>
<dbReference type="SUPFAM" id="SSF55048">
    <property type="entry name" value="Probable ACP-binding domain of malonyl-CoA ACP transacylase"/>
    <property type="match status" value="1"/>
</dbReference>
<dbReference type="EMBL" id="UPHP01000058">
    <property type="protein sequence ID" value="VBA38593.1"/>
    <property type="molecule type" value="Genomic_DNA"/>
</dbReference>
<keyword evidence="9" id="KW-0045">Antibiotic biosynthesis</keyword>
<evidence type="ECO:0000313" key="17">
    <source>
        <dbReference type="Proteomes" id="UP000273307"/>
    </source>
</evidence>
<dbReference type="InterPro" id="IPR057326">
    <property type="entry name" value="KR_dom"/>
</dbReference>
<dbReference type="SUPFAM" id="SSF52151">
    <property type="entry name" value="FabD/lysophospholipase-like"/>
    <property type="match status" value="1"/>
</dbReference>
<dbReference type="FunFam" id="3.40.50.720:FF:000381">
    <property type="entry name" value="Probable polyketide synthase pks17"/>
    <property type="match status" value="1"/>
</dbReference>
<dbReference type="Pfam" id="PF00109">
    <property type="entry name" value="ketoacyl-synt"/>
    <property type="match status" value="1"/>
</dbReference>
<evidence type="ECO:0000256" key="10">
    <source>
        <dbReference type="ARBA" id="ARBA00023268"/>
    </source>
</evidence>
<dbReference type="EC" id="2.3.1.41" evidence="16"/>
<dbReference type="SUPFAM" id="SSF47336">
    <property type="entry name" value="ACP-like"/>
    <property type="match status" value="1"/>
</dbReference>
<dbReference type="Pfam" id="PF08990">
    <property type="entry name" value="Docking"/>
    <property type="match status" value="1"/>
</dbReference>
<keyword evidence="7" id="KW-0276">Fatty acid metabolism</keyword>
<keyword evidence="10" id="KW-0511">Multifunctional enzyme</keyword>
<dbReference type="InterPro" id="IPR013968">
    <property type="entry name" value="PKS_KR"/>
</dbReference>
<dbReference type="PANTHER" id="PTHR43775:SF51">
    <property type="entry name" value="INACTIVE PHENOLPHTHIOCEROL SYNTHESIS POLYKETIDE SYNTHASE TYPE I PKS1-RELATED"/>
    <property type="match status" value="1"/>
</dbReference>
<dbReference type="CDD" id="cd08956">
    <property type="entry name" value="KR_3_FAS_SDR_x"/>
    <property type="match status" value="1"/>
</dbReference>
<dbReference type="GO" id="GO:0031177">
    <property type="term" value="F:phosphopantetheine binding"/>
    <property type="evidence" value="ECO:0007669"/>
    <property type="project" value="InterPro"/>
</dbReference>
<dbReference type="InterPro" id="IPR020806">
    <property type="entry name" value="PKS_PP-bd"/>
</dbReference>
<dbReference type="Gene3D" id="3.40.50.720">
    <property type="entry name" value="NAD(P)-binding Rossmann-like Domain"/>
    <property type="match status" value="3"/>
</dbReference>
<evidence type="ECO:0000259" key="14">
    <source>
        <dbReference type="PROSITE" id="PS52004"/>
    </source>
</evidence>
<evidence type="ECO:0000313" key="16">
    <source>
        <dbReference type="EMBL" id="VBA38593.1"/>
    </source>
</evidence>
<dbReference type="InterPro" id="IPR016035">
    <property type="entry name" value="Acyl_Trfase/lysoPLipase"/>
</dbReference>
<dbReference type="PROSITE" id="PS52019">
    <property type="entry name" value="PKS_MFAS_DH"/>
    <property type="match status" value="1"/>
</dbReference>
<keyword evidence="8" id="KW-0443">Lipid metabolism</keyword>
<dbReference type="InterPro" id="IPR009081">
    <property type="entry name" value="PP-bd_ACP"/>
</dbReference>
<dbReference type="Pfam" id="PF22621">
    <property type="entry name" value="CurL-like_PKS_C"/>
    <property type="match status" value="1"/>
</dbReference>
<evidence type="ECO:0000256" key="3">
    <source>
        <dbReference type="ARBA" id="ARBA00005189"/>
    </source>
</evidence>
<dbReference type="SMART" id="SM00827">
    <property type="entry name" value="PKS_AT"/>
    <property type="match status" value="1"/>
</dbReference>
<dbReference type="PROSITE" id="PS00012">
    <property type="entry name" value="PHOSPHOPANTETHEINE"/>
    <property type="match status" value="1"/>
</dbReference>
<proteinExistence type="predicted"/>
<sequence>MTGTAKHVDYLKRLTADLRRTRRRLAELEDRLAEPVAIVGMGCRYPGGVDSPESLWQMLIDGRDAITEFPADRGWDIEGMYDPDPDAPGKTYSRRGGFLDESGDFDAGFFGIGPSEALAMDPQQRLMLEVSWEALERTGIDPTTLRGSATGVFVGVIHAGYGGEVKGELEGYGLTGSTLSVASGRVSYVLGLEGPAVSVDTACSSSLVALHLAVQSLRSRECDMALVGGVTVMATPAAFIEFSRQRALAPDGRCKAYAGAADGTAWSEGAGVLVVERLADARRLGHPVLALVRGSAVNQDGASNGLTAPNGPAQQRVIRAALASARLGVADVDAVEGHGTGTMLGDPIEAQAIVATYGQRGDQPGAEPLWLGSIKSNIGHTSAAAGVAGVMKMVLAMRQGVLPKTLHVDVPTPHVDWSAGAVSLLVESRPWPAESVLGRPQGRVRRAAVSSFGISGTNAHVILEQAPVVDGAVVKPDDGAECVGAVMPWVLSARSAAALAHQARRLWAWLEQRPDLDVVDVGWSLVSTRSVFEHRAVVVGADRSELVQGLAGLGAGEPDAGVVAGRAQPTGKTVFIFPGQGSQYLGMGRGLYERFPLYAKAFDAVADAVDGHLRLPLRQVLWGADEALLENTEFAQPALFAVEVALAALLADLGVVPDVVLGHSVGEIAAAQVAGVLSLADAARVVVARGRLMAGLPAGGAMVAVAASEDEVAPLLASDVEIAAVNAPESVVISGPEAAVDVVVDRLVALGRRVHRLAVSHAFHSGLMEPMLAEFGTALADLTPDRPRIGLVSNVTGQLAGSGYGSASYWVEHVRKPVRFADSVAFTESLGAATFVEVGPRAGLTSSAPLLVKDRPEAQSVLTGLGESFTRGVPVDWRAVFAGLGAQRVELPTYAFVRRRFWLKELGVDQTSLSGVGLTGLGHPLLGAVVERPDAGGAVLTGVLSPELQGWLDDHVVGGVTLFPGAGFVELALRAGDEVGCPVVQELTLLSPLVLPAGEKARIQVVVGAADGPGDRSVSVYSTRAAGDSWVQHADGVLRAGGPGHGADLSVWPPVGASAVDMAGVYERLTERGYGYGPAFRGLRAVWRRGREIYAEVVAPEDVKVAGFGIHPAVLDAALHAWGFSAATDQLALPFSWQGVSLHAAGASRVRVRITPADAGSVSVALADSAGLPVLSVRELAIRPVSGDALSAAALAAGAVVGDRLLEVVWSPITLAPRGAGTGVVVWESDANAGGVTERVVTALEMLQRWLTEDRPEVLVVLTRGAVAVGGEGVCDLAGAAVWGLMRSAQAEYPGRVVLVDTDGSLAANAVIAAGEPQLVVRSGLVYGARLTVVRAGLTLPDRLWRLSVGGGGTLEDVTVRPCPRADLMAGQVRVAVGAVGVNFRDVLVALGMYPGGGELGAEGAGVVMEVGPGVTGLSVGDAVMGLLGVVSSEAVVDERLVTTVPAGWSLIDAAGVPVAFLTAWYGLSVLGSVRAGQKVLVHAATGGVGMAAVRLARYWGAEVFVTASSGKWSTLRAMGFDDDHIGDTRTLEFEEKFRKATGGGGVDVVLNSLAGEFIDASLRLVRPGGRFIEMGKTDLRDPQAVTEQYRGVGYRAFDLMEAGPDLIAQMLSELLGLWSSNILKPLPVKAFDVRCAQQAYRYVSQARHLGKVVLTIPQGPAARSVLHGGTVIITGGTGMAGAAVARHLVDRHGVGHVVLVSRAGEQAPGSAELVARLQQGGAQVSVAACDVADREAVKAVLAQLPERFPLKGVFHAAGVLDDAVVASLTPDRVEAVLRAKVEGAWNLNQLTQDVDLAAFVMFSSMAGIAGSPGQGSYAAANAFLDGLAAYRRDHGLAGLSVAWGLWEQPSTMTQHLGDRDLARMKQAGLDSLTTEHALRLLDVALLTDRPVVVAAEINTSAMAAHTEIPPLWRELVIRSARRVIDTSDSAASVPGLISRLQSLSPEQRQRELVDVVTTNAATVLGHSGTIDIDAHKPFQDLGFDSLTAVELRNRIKSAIGLTLSPTLIFDYPTPAALAEHLSAQIDSAIAAVTDEQPDRLARFNDVVRELDTLVTRPDWTSEEKNLVSDRLRAMLAELTSPSETIVSHDEDITTASESELFAILDEELGP</sequence>
<evidence type="ECO:0000259" key="13">
    <source>
        <dbReference type="PROSITE" id="PS50075"/>
    </source>
</evidence>
<dbReference type="InterPro" id="IPR055123">
    <property type="entry name" value="SpnB-like_Rossmann"/>
</dbReference>
<evidence type="ECO:0000256" key="4">
    <source>
        <dbReference type="ARBA" id="ARBA00022450"/>
    </source>
</evidence>
<evidence type="ECO:0000256" key="1">
    <source>
        <dbReference type="ARBA" id="ARBA00001957"/>
    </source>
</evidence>
<dbReference type="Gene3D" id="3.90.180.10">
    <property type="entry name" value="Medium-chain alcohol dehydrogenases, catalytic domain"/>
    <property type="match status" value="1"/>
</dbReference>
<dbReference type="Proteomes" id="UP000273307">
    <property type="component" value="Unassembled WGS sequence"/>
</dbReference>
<dbReference type="InterPro" id="IPR015083">
    <property type="entry name" value="NorB/c/GfsB-D-like_docking"/>
</dbReference>
<dbReference type="FunFam" id="1.10.1200.10:FF:000007">
    <property type="entry name" value="Probable polyketide synthase pks17"/>
    <property type="match status" value="1"/>
</dbReference>
<dbReference type="InterPro" id="IPR020807">
    <property type="entry name" value="PKS_DH"/>
</dbReference>
<feature type="active site" description="Proton acceptor; for dehydratase activity" evidence="12">
    <location>
        <position position="955"/>
    </location>
</feature>
<keyword evidence="4" id="KW-0596">Phosphopantetheine</keyword>
<dbReference type="GO" id="GO:0006633">
    <property type="term" value="P:fatty acid biosynthetic process"/>
    <property type="evidence" value="ECO:0007669"/>
    <property type="project" value="InterPro"/>
</dbReference>
<feature type="domain" description="Carrier" evidence="13">
    <location>
        <begin position="1951"/>
        <end position="2026"/>
    </location>
</feature>
<dbReference type="InterPro" id="IPR049900">
    <property type="entry name" value="PKS_mFAS_DH"/>
</dbReference>
<dbReference type="PROSITE" id="PS52004">
    <property type="entry name" value="KS3_2"/>
    <property type="match status" value="1"/>
</dbReference>
<dbReference type="FunFam" id="3.90.180.10:FF:000032">
    <property type="entry name" value="Probable polyketide synthase pks1"/>
    <property type="match status" value="1"/>
</dbReference>
<dbReference type="Gene3D" id="3.40.47.10">
    <property type="match status" value="1"/>
</dbReference>
<dbReference type="InterPro" id="IPR049551">
    <property type="entry name" value="PKS_DH_C"/>
</dbReference>
<dbReference type="Gene3D" id="3.10.129.110">
    <property type="entry name" value="Polyketide synthase dehydratase"/>
    <property type="match status" value="1"/>
</dbReference>
<dbReference type="GO" id="GO:0016491">
    <property type="term" value="F:oxidoreductase activity"/>
    <property type="evidence" value="ECO:0007669"/>
    <property type="project" value="InterPro"/>
</dbReference>
<dbReference type="InterPro" id="IPR018201">
    <property type="entry name" value="Ketoacyl_synth_AS"/>
</dbReference>
<keyword evidence="17" id="KW-1185">Reference proteome</keyword>
<evidence type="ECO:0000259" key="15">
    <source>
        <dbReference type="PROSITE" id="PS52019"/>
    </source>
</evidence>
<feature type="region of interest" description="N-terminal hotdog fold" evidence="12">
    <location>
        <begin position="923"/>
        <end position="1045"/>
    </location>
</feature>
<dbReference type="FunFam" id="3.40.366.10:FF:000002">
    <property type="entry name" value="Probable polyketide synthase 2"/>
    <property type="match status" value="1"/>
</dbReference>
<dbReference type="InterPro" id="IPR016039">
    <property type="entry name" value="Thiolase-like"/>
</dbReference>
<dbReference type="SMART" id="SM00826">
    <property type="entry name" value="PKS_DH"/>
    <property type="match status" value="1"/>
</dbReference>
<dbReference type="Gene3D" id="3.30.70.3290">
    <property type="match status" value="1"/>
</dbReference>
<dbReference type="Pfam" id="PF21089">
    <property type="entry name" value="PKS_DH_N"/>
    <property type="match status" value="1"/>
</dbReference>
<dbReference type="GO" id="GO:0033068">
    <property type="term" value="P:macrolide biosynthetic process"/>
    <property type="evidence" value="ECO:0007669"/>
    <property type="project" value="UniProtKB-ARBA"/>
</dbReference>
<organism evidence="16 17">
    <name type="scientific">Mycobacterium attenuatum</name>
    <dbReference type="NCBI Taxonomy" id="2341086"/>
    <lineage>
        <taxon>Bacteria</taxon>
        <taxon>Bacillati</taxon>
        <taxon>Actinomycetota</taxon>
        <taxon>Actinomycetes</taxon>
        <taxon>Mycobacteriales</taxon>
        <taxon>Mycobacteriaceae</taxon>
        <taxon>Mycobacterium</taxon>
    </lineage>
</organism>
<dbReference type="GO" id="GO:0004312">
    <property type="term" value="F:fatty acid synthase activity"/>
    <property type="evidence" value="ECO:0007669"/>
    <property type="project" value="TreeGrafter"/>
</dbReference>
<dbReference type="FunFam" id="3.40.47.10:FF:000019">
    <property type="entry name" value="Polyketide synthase type I"/>
    <property type="match status" value="1"/>
</dbReference>
<protein>
    <submittedName>
        <fullName evidence="16">Phenolphthiocerol synthesis polyketide synthase type I Pks15/1</fullName>
        <ecNumber evidence="16">2.3.1.41</ecNumber>
    </submittedName>
</protein>
<keyword evidence="11 16" id="KW-0012">Acyltransferase</keyword>
<evidence type="ECO:0000256" key="5">
    <source>
        <dbReference type="ARBA" id="ARBA00022553"/>
    </source>
</evidence>
<evidence type="ECO:0000256" key="7">
    <source>
        <dbReference type="ARBA" id="ARBA00022832"/>
    </source>
</evidence>
<dbReference type="CDD" id="cd05195">
    <property type="entry name" value="enoyl_red"/>
    <property type="match status" value="1"/>
</dbReference>
<evidence type="ECO:0000256" key="12">
    <source>
        <dbReference type="PROSITE-ProRule" id="PRU01363"/>
    </source>
</evidence>
<dbReference type="Pfam" id="PF00698">
    <property type="entry name" value="Acyl_transf_1"/>
    <property type="match status" value="1"/>
</dbReference>
<gene>
    <name evidence="16" type="ORF">LAUMK136_02553</name>
</gene>
<dbReference type="InterPro" id="IPR020841">
    <property type="entry name" value="PKS_Beta-ketoAc_synthase_dom"/>
</dbReference>
<dbReference type="SMART" id="SM00823">
    <property type="entry name" value="PKS_PP"/>
    <property type="match status" value="1"/>
</dbReference>
<evidence type="ECO:0000256" key="2">
    <source>
        <dbReference type="ARBA" id="ARBA00004792"/>
    </source>
</evidence>
<dbReference type="InterPro" id="IPR014030">
    <property type="entry name" value="Ketoacyl_synth_N"/>
</dbReference>
<dbReference type="PROSITE" id="PS00606">
    <property type="entry name" value="KS3_1"/>
    <property type="match status" value="1"/>
</dbReference>
<dbReference type="Pfam" id="PF22953">
    <property type="entry name" value="SpnB_Rossmann"/>
    <property type="match status" value="1"/>
</dbReference>
<dbReference type="Pfam" id="PF08659">
    <property type="entry name" value="KR"/>
    <property type="match status" value="1"/>
</dbReference>
<name>A0A498Q1W2_9MYCO</name>
<keyword evidence="6 16" id="KW-0808">Transferase</keyword>
<dbReference type="SUPFAM" id="SSF50129">
    <property type="entry name" value="GroES-like"/>
    <property type="match status" value="1"/>
</dbReference>
<feature type="active site" description="Proton donor; for dehydratase activity" evidence="12">
    <location>
        <position position="1116"/>
    </location>
</feature>
<evidence type="ECO:0000256" key="9">
    <source>
        <dbReference type="ARBA" id="ARBA00023194"/>
    </source>
</evidence>
<dbReference type="InterPro" id="IPR001227">
    <property type="entry name" value="Ac_transferase_dom_sf"/>
</dbReference>
<dbReference type="SUPFAM" id="SSF53901">
    <property type="entry name" value="Thiolase-like"/>
    <property type="match status" value="1"/>
</dbReference>
<comment type="pathway">
    <text evidence="3">Lipid metabolism.</text>
</comment>
<dbReference type="SUPFAM" id="SSF51735">
    <property type="entry name" value="NAD(P)-binding Rossmann-fold domains"/>
    <property type="match status" value="3"/>
</dbReference>
<dbReference type="InterPro" id="IPR036291">
    <property type="entry name" value="NAD(P)-bd_dom_sf"/>
</dbReference>
<dbReference type="InterPro" id="IPR013154">
    <property type="entry name" value="ADH-like_N"/>
</dbReference>
<dbReference type="InterPro" id="IPR020843">
    <property type="entry name" value="ER"/>
</dbReference>
<evidence type="ECO:0000256" key="8">
    <source>
        <dbReference type="ARBA" id="ARBA00023098"/>
    </source>
</evidence>
<comment type="cofactor">
    <cofactor evidence="1">
        <name>pantetheine 4'-phosphate</name>
        <dbReference type="ChEBI" id="CHEBI:47942"/>
    </cofactor>
</comment>
<reference evidence="16 17" key="1">
    <citation type="submission" date="2018-09" db="EMBL/GenBank/DDBJ databases">
        <authorList>
            <person name="Tagini F."/>
        </authorList>
    </citation>
    <scope>NUCLEOTIDE SEQUENCE [LARGE SCALE GENOMIC DNA]</scope>
    <source>
        <strain evidence="16 17">MK136</strain>
    </source>
</reference>
<dbReference type="Pfam" id="PF14765">
    <property type="entry name" value="PS-DH"/>
    <property type="match status" value="1"/>
</dbReference>
<dbReference type="InterPro" id="IPR049552">
    <property type="entry name" value="PKS_DH_N"/>
</dbReference>
<dbReference type="InterPro" id="IPR006162">
    <property type="entry name" value="Ppantetheine_attach_site"/>
</dbReference>
<dbReference type="InterPro" id="IPR042104">
    <property type="entry name" value="PKS_dehydratase_sf"/>
</dbReference>
<dbReference type="InterPro" id="IPR014043">
    <property type="entry name" value="Acyl_transferase_dom"/>
</dbReference>
<feature type="region of interest" description="C-terminal hotdog fold" evidence="12">
    <location>
        <begin position="1057"/>
        <end position="1191"/>
    </location>
</feature>
<dbReference type="OrthoDB" id="4516163at2"/>
<dbReference type="SMART" id="SM00825">
    <property type="entry name" value="PKS_KS"/>
    <property type="match status" value="1"/>
</dbReference>
<feature type="domain" description="PKS/mFAS DH" evidence="15">
    <location>
        <begin position="923"/>
        <end position="1191"/>
    </location>
</feature>
<dbReference type="RefSeq" id="WP_122525485.1">
    <property type="nucleotide sequence ID" value="NZ_UPHP01000058.1"/>
</dbReference>
<dbReference type="InterPro" id="IPR036736">
    <property type="entry name" value="ACP-like_sf"/>
</dbReference>
<dbReference type="InterPro" id="IPR014031">
    <property type="entry name" value="Ketoacyl_synth_C"/>
</dbReference>
<keyword evidence="5" id="KW-0597">Phosphoprotein</keyword>
<dbReference type="Gene3D" id="3.40.366.10">
    <property type="entry name" value="Malonyl-Coenzyme A Acyl Carrier Protein, domain 2"/>
    <property type="match status" value="1"/>
</dbReference>
<dbReference type="Gene3D" id="1.10.1200.10">
    <property type="entry name" value="ACP-like"/>
    <property type="match status" value="1"/>
</dbReference>
<dbReference type="InterPro" id="IPR016036">
    <property type="entry name" value="Malonyl_transacylase_ACP-bd"/>
</dbReference>
<dbReference type="SMART" id="SM00829">
    <property type="entry name" value="PKS_ER"/>
    <property type="match status" value="1"/>
</dbReference>
<dbReference type="SMART" id="SM00822">
    <property type="entry name" value="PKS_KR"/>
    <property type="match status" value="1"/>
</dbReference>
<dbReference type="PROSITE" id="PS50075">
    <property type="entry name" value="CARRIER"/>
    <property type="match status" value="1"/>
</dbReference>
<dbReference type="Pfam" id="PF08240">
    <property type="entry name" value="ADH_N"/>
    <property type="match status" value="1"/>
</dbReference>
<evidence type="ECO:0000256" key="6">
    <source>
        <dbReference type="ARBA" id="ARBA00022679"/>
    </source>
</evidence>
<dbReference type="InterPro" id="IPR011032">
    <property type="entry name" value="GroES-like_sf"/>
</dbReference>